<gene>
    <name evidence="1" type="ORF">SADUNF_Sadunf03G0112300</name>
</gene>
<accession>A0A835KF65</accession>
<proteinExistence type="predicted"/>
<dbReference type="PANTHER" id="PTHR37244:SF1">
    <property type="entry name" value="NADP-SPECIFIC GLUTAMATE DEHYDROGENASE"/>
    <property type="match status" value="1"/>
</dbReference>
<evidence type="ECO:0000313" key="1">
    <source>
        <dbReference type="EMBL" id="KAF9685993.1"/>
    </source>
</evidence>
<reference evidence="1 2" key="1">
    <citation type="submission" date="2020-10" db="EMBL/GenBank/DDBJ databases">
        <title>Plant Genome Project.</title>
        <authorList>
            <person name="Zhang R.-G."/>
        </authorList>
    </citation>
    <scope>NUCLEOTIDE SEQUENCE [LARGE SCALE GENOMIC DNA]</scope>
    <source>
        <strain evidence="1">FAFU-HL-1</strain>
        <tissue evidence="1">Leaf</tissue>
    </source>
</reference>
<dbReference type="PANTHER" id="PTHR37244">
    <property type="entry name" value="NADP-SPECIFIC GLUTAMATE DEHYDROGENASE"/>
    <property type="match status" value="1"/>
</dbReference>
<name>A0A835KF65_9ROSI</name>
<dbReference type="OrthoDB" id="1915921at2759"/>
<organism evidence="1 2">
    <name type="scientific">Salix dunnii</name>
    <dbReference type="NCBI Taxonomy" id="1413687"/>
    <lineage>
        <taxon>Eukaryota</taxon>
        <taxon>Viridiplantae</taxon>
        <taxon>Streptophyta</taxon>
        <taxon>Embryophyta</taxon>
        <taxon>Tracheophyta</taxon>
        <taxon>Spermatophyta</taxon>
        <taxon>Magnoliopsida</taxon>
        <taxon>eudicotyledons</taxon>
        <taxon>Gunneridae</taxon>
        <taxon>Pentapetalae</taxon>
        <taxon>rosids</taxon>
        <taxon>fabids</taxon>
        <taxon>Malpighiales</taxon>
        <taxon>Salicaceae</taxon>
        <taxon>Saliceae</taxon>
        <taxon>Salix</taxon>
    </lineage>
</organism>
<sequence>MCRTTDFHGLQQSRTRENHFHIKSFYVLFTGFRPDNKPVPESLTLVYLPRGHELVMDGSKFRPETKAYLCLHRIVEVDEKEGEGEGEVMFGSRERVRVNEGVRFEVYLREERVLEGIFRRDADLERWKLDCYGGRGGDDVRVLGVRVAVEGQAAFVETVVTRKRKSKRGCDRLEVIPEEREVVEDGSDGKCYCDCDGRGLYGGDLEEGCGPDCAEVEMELEGIRWAIDVGVWVMCLGVGYMVSRASVKSLRRLSIPECDTAFVASTSALALRWTFWPPSLPNHHWPLQSLLLRGPRKS</sequence>
<comment type="caution">
    <text evidence="1">The sequence shown here is derived from an EMBL/GenBank/DDBJ whole genome shotgun (WGS) entry which is preliminary data.</text>
</comment>
<dbReference type="EMBL" id="JADGMS010000003">
    <property type="protein sequence ID" value="KAF9685993.1"/>
    <property type="molecule type" value="Genomic_DNA"/>
</dbReference>
<dbReference type="AlphaFoldDB" id="A0A835KF65"/>
<keyword evidence="2" id="KW-1185">Reference proteome</keyword>
<dbReference type="Proteomes" id="UP000657918">
    <property type="component" value="Unassembled WGS sequence"/>
</dbReference>
<protein>
    <submittedName>
        <fullName evidence="1">Uncharacterized protein</fullName>
    </submittedName>
</protein>
<evidence type="ECO:0000313" key="2">
    <source>
        <dbReference type="Proteomes" id="UP000657918"/>
    </source>
</evidence>